<evidence type="ECO:0000313" key="2">
    <source>
        <dbReference type="Proteomes" id="UP000799755"/>
    </source>
</evidence>
<dbReference type="Proteomes" id="UP000799755">
    <property type="component" value="Unassembled WGS sequence"/>
</dbReference>
<comment type="caution">
    <text evidence="1">The sequence shown here is derived from an EMBL/GenBank/DDBJ whole genome shotgun (WGS) entry which is preliminary data.</text>
</comment>
<protein>
    <submittedName>
        <fullName evidence="1">NAD(P)-binding protein</fullName>
    </submittedName>
</protein>
<name>A0ACB6QNK0_9PLEO</name>
<sequence length="311" mass="34142">MSSPIHHHQFLLLGAGELGTAFLPHLSSLPNTHITIAIRTPSKYAHLSGPNTSLLSLDISGPSEDLAKTFANYSTVIICTGFGQPAGTITKLAKEILQAGLLRKEAGLGKLWFFPWQWGVDYDVTGDCGGLMPLFGEQLQVRKLLRSQAAQSHVTWTIVSTGIFMSFLFEPFWGVVGEEKAGAGFVVRALKSWEHKVTVTSVSDIGKTLARVVAGDVESEDRILYIAGDTVSYAELAGIVGRVTGKNVRREEWTTQHLEEELAKDPENLIKKYRVVFAGEGVWWDKEITVNYKLGMPLTGVEMYAKQHLAA</sequence>
<dbReference type="EMBL" id="MU003515">
    <property type="protein sequence ID" value="KAF2468452.1"/>
    <property type="molecule type" value="Genomic_DNA"/>
</dbReference>
<accession>A0ACB6QNK0</accession>
<gene>
    <name evidence="1" type="ORF">BDR25DRAFT_335319</name>
</gene>
<organism evidence="1 2">
    <name type="scientific">Lindgomyces ingoldianus</name>
    <dbReference type="NCBI Taxonomy" id="673940"/>
    <lineage>
        <taxon>Eukaryota</taxon>
        <taxon>Fungi</taxon>
        <taxon>Dikarya</taxon>
        <taxon>Ascomycota</taxon>
        <taxon>Pezizomycotina</taxon>
        <taxon>Dothideomycetes</taxon>
        <taxon>Pleosporomycetidae</taxon>
        <taxon>Pleosporales</taxon>
        <taxon>Lindgomycetaceae</taxon>
        <taxon>Lindgomyces</taxon>
    </lineage>
</organism>
<keyword evidence="2" id="KW-1185">Reference proteome</keyword>
<evidence type="ECO:0000313" key="1">
    <source>
        <dbReference type="EMBL" id="KAF2468452.1"/>
    </source>
</evidence>
<proteinExistence type="predicted"/>
<reference evidence="1" key="1">
    <citation type="journal article" date="2020" name="Stud. Mycol.">
        <title>101 Dothideomycetes genomes: a test case for predicting lifestyles and emergence of pathogens.</title>
        <authorList>
            <person name="Haridas S."/>
            <person name="Albert R."/>
            <person name="Binder M."/>
            <person name="Bloem J."/>
            <person name="Labutti K."/>
            <person name="Salamov A."/>
            <person name="Andreopoulos B."/>
            <person name="Baker S."/>
            <person name="Barry K."/>
            <person name="Bills G."/>
            <person name="Bluhm B."/>
            <person name="Cannon C."/>
            <person name="Castanera R."/>
            <person name="Culley D."/>
            <person name="Daum C."/>
            <person name="Ezra D."/>
            <person name="Gonzalez J."/>
            <person name="Henrissat B."/>
            <person name="Kuo A."/>
            <person name="Liang C."/>
            <person name="Lipzen A."/>
            <person name="Lutzoni F."/>
            <person name="Magnuson J."/>
            <person name="Mondo S."/>
            <person name="Nolan M."/>
            <person name="Ohm R."/>
            <person name="Pangilinan J."/>
            <person name="Park H.-J."/>
            <person name="Ramirez L."/>
            <person name="Alfaro M."/>
            <person name="Sun H."/>
            <person name="Tritt A."/>
            <person name="Yoshinaga Y."/>
            <person name="Zwiers L.-H."/>
            <person name="Turgeon B."/>
            <person name="Goodwin S."/>
            <person name="Spatafora J."/>
            <person name="Crous P."/>
            <person name="Grigoriev I."/>
        </authorList>
    </citation>
    <scope>NUCLEOTIDE SEQUENCE</scope>
    <source>
        <strain evidence="1">ATCC 200398</strain>
    </source>
</reference>